<feature type="transmembrane region" description="Helical" evidence="1">
    <location>
        <begin position="7"/>
        <end position="26"/>
    </location>
</feature>
<evidence type="ECO:0000256" key="1">
    <source>
        <dbReference type="SAM" id="Phobius"/>
    </source>
</evidence>
<dbReference type="InterPro" id="IPR027917">
    <property type="entry name" value="MITRAC7/Phoenixin"/>
</dbReference>
<protein>
    <submittedName>
        <fullName evidence="2">SIM20 protein</fullName>
    </submittedName>
</protein>
<feature type="non-terminal residue" evidence="2">
    <location>
        <position position="57"/>
    </location>
</feature>
<evidence type="ECO:0000313" key="2">
    <source>
        <dbReference type="EMBL" id="NXF95024.1"/>
    </source>
</evidence>
<comment type="caution">
    <text evidence="2">The sequence shown here is derived from an EMBL/GenBank/DDBJ whole genome shotgun (WGS) entry which is preliminary data.</text>
</comment>
<dbReference type="Pfam" id="PF15061">
    <property type="entry name" value="MITRAC7_Phoenixin"/>
    <property type="match status" value="1"/>
</dbReference>
<proteinExistence type="predicted"/>
<keyword evidence="1" id="KW-0472">Membrane</keyword>
<dbReference type="PANTHER" id="PTHR34923:SF1">
    <property type="entry name" value="SMALL INTEGRAL MEMBRANE PROTEIN 20"/>
    <property type="match status" value="1"/>
</dbReference>
<accession>A0A7K8XWA3</accession>
<dbReference type="EMBL" id="VWZE01019400">
    <property type="protein sequence ID" value="NXF95024.1"/>
    <property type="molecule type" value="Genomic_DNA"/>
</dbReference>
<dbReference type="AlphaFoldDB" id="A0A7K8XWA3"/>
<feature type="non-terminal residue" evidence="2">
    <location>
        <position position="1"/>
    </location>
</feature>
<keyword evidence="1" id="KW-1133">Transmembrane helix</keyword>
<sequence length="57" mass="6450">MARLLRTIGIFGGFVVVVAAAFYPIYFRPLLLPEEYKKEQRINRAGIVQEDIQPAGI</sequence>
<dbReference type="GO" id="GO:0005743">
    <property type="term" value="C:mitochondrial inner membrane"/>
    <property type="evidence" value="ECO:0007669"/>
    <property type="project" value="TreeGrafter"/>
</dbReference>
<keyword evidence="1" id="KW-0812">Transmembrane</keyword>
<dbReference type="Proteomes" id="UP000583613">
    <property type="component" value="Unassembled WGS sequence"/>
</dbReference>
<dbReference type="OrthoDB" id="8755372at2759"/>
<organism evidence="2 3">
    <name type="scientific">Eubucco bourcierii</name>
    <name type="common">red-headed barbet</name>
    <dbReference type="NCBI Taxonomy" id="91767"/>
    <lineage>
        <taxon>Eukaryota</taxon>
        <taxon>Metazoa</taxon>
        <taxon>Chordata</taxon>
        <taxon>Craniata</taxon>
        <taxon>Vertebrata</taxon>
        <taxon>Euteleostomi</taxon>
        <taxon>Archelosauria</taxon>
        <taxon>Archosauria</taxon>
        <taxon>Dinosauria</taxon>
        <taxon>Saurischia</taxon>
        <taxon>Theropoda</taxon>
        <taxon>Coelurosauria</taxon>
        <taxon>Aves</taxon>
        <taxon>Neognathae</taxon>
        <taxon>Neoaves</taxon>
        <taxon>Telluraves</taxon>
        <taxon>Coraciimorphae</taxon>
        <taxon>Piciformes</taxon>
        <taxon>Ramphastidae</taxon>
        <taxon>Eubucco</taxon>
    </lineage>
</organism>
<dbReference type="GO" id="GO:0033617">
    <property type="term" value="P:mitochondrial respiratory chain complex IV assembly"/>
    <property type="evidence" value="ECO:0007669"/>
    <property type="project" value="InterPro"/>
</dbReference>
<name>A0A7K8XWA3_9PICI</name>
<gene>
    <name evidence="2" type="primary">Smim20</name>
    <name evidence="2" type="ORF">EUBBOU_R05113</name>
</gene>
<reference evidence="2 3" key="1">
    <citation type="submission" date="2019-09" db="EMBL/GenBank/DDBJ databases">
        <title>Bird 10,000 Genomes (B10K) Project - Family phase.</title>
        <authorList>
            <person name="Zhang G."/>
        </authorList>
    </citation>
    <scope>NUCLEOTIDE SEQUENCE [LARGE SCALE GENOMIC DNA]</scope>
    <source>
        <strain evidence="2">B10K-DU-001-04</strain>
        <tissue evidence="2">Muscle</tissue>
    </source>
</reference>
<keyword evidence="3" id="KW-1185">Reference proteome</keyword>
<dbReference type="PANTHER" id="PTHR34923">
    <property type="entry name" value="SMALL INTEGRAL MEMBRANE PROTEIN 20"/>
    <property type="match status" value="1"/>
</dbReference>
<evidence type="ECO:0000313" key="3">
    <source>
        <dbReference type="Proteomes" id="UP000583613"/>
    </source>
</evidence>